<dbReference type="InterPro" id="IPR023296">
    <property type="entry name" value="Glyco_hydro_beta-prop_sf"/>
</dbReference>
<keyword evidence="2 5" id="KW-0378">Hydrolase</keyword>
<evidence type="ECO:0000256" key="2">
    <source>
        <dbReference type="ARBA" id="ARBA00022801"/>
    </source>
</evidence>
<dbReference type="PANTHER" id="PTHR31953">
    <property type="entry name" value="BETA-FRUCTOFURANOSIDASE, INSOLUBLE ISOENZYME CWINV1-RELATED"/>
    <property type="match status" value="1"/>
</dbReference>
<evidence type="ECO:0000256" key="3">
    <source>
        <dbReference type="ARBA" id="ARBA00023295"/>
    </source>
</evidence>
<dbReference type="Proteomes" id="UP000215914">
    <property type="component" value="Chromosome 3"/>
</dbReference>
<dbReference type="GO" id="GO:0004553">
    <property type="term" value="F:hydrolase activity, hydrolyzing O-glycosyl compounds"/>
    <property type="evidence" value="ECO:0007669"/>
    <property type="project" value="InterPro"/>
</dbReference>
<accession>A0A251V9V7</accession>
<organism evidence="5 6">
    <name type="scientific">Helianthus annuus</name>
    <name type="common">Common sunflower</name>
    <dbReference type="NCBI Taxonomy" id="4232"/>
    <lineage>
        <taxon>Eukaryota</taxon>
        <taxon>Viridiplantae</taxon>
        <taxon>Streptophyta</taxon>
        <taxon>Embryophyta</taxon>
        <taxon>Tracheophyta</taxon>
        <taxon>Spermatophyta</taxon>
        <taxon>Magnoliopsida</taxon>
        <taxon>eudicotyledons</taxon>
        <taxon>Gunneridae</taxon>
        <taxon>Pentapetalae</taxon>
        <taxon>asterids</taxon>
        <taxon>campanulids</taxon>
        <taxon>Asterales</taxon>
        <taxon>Asteraceae</taxon>
        <taxon>Asteroideae</taxon>
        <taxon>Heliantheae alliance</taxon>
        <taxon>Heliantheae</taxon>
        <taxon>Helianthus</taxon>
    </lineage>
</organism>
<sequence>MGGLQKNFMSKAMKSKALRNTIGFGASQIYLCTILKGNFPTNSFEEIILDDENHGIQNSHAVKIWYKVLFENLVDGQIVEVGEAMSSKDAPHIDQNKEKVVKLDGYFVKKYNEVHGLRLYGYLVGTILIERVKTIVNKKWSYAPFDPGGTGSESNEITREVELLGRALIIIEKNRIDVPFDPGGFSMGQNSRSSFSKGGENDAGISSVDSIMLLSFRNHTRLLNVSQPYRTAYHFQPTKNWMNGPMYYKGVYHFFYQHNPYGPLWGNMSWGHAISHDLINWVHLDIALVPNEHYDINGCFSGSTTILPNGEPAILYTGVDAKLHQVQNLAFPKNISDPLLKEWVKWPLNPILSPPDEIDPSFYRDPSTGWMGADGEWRVVIGTRIDHQGAAILYKSKDFRSWNRSLSPFPLSNITTFWECPELYPVICNGKSGLDTSLIIKTLYKFSCNLYWGIVFEFYKIIVFFTSNSVPFGWNLGGWGRTHGYSLNQRV</sequence>
<name>A0A251V9V7_HELAN</name>
<dbReference type="CDD" id="cd18624">
    <property type="entry name" value="GH32_Fruct1-like"/>
    <property type="match status" value="1"/>
</dbReference>
<gene>
    <name evidence="5" type="ORF">HannXRQ_Chr03g0081841</name>
</gene>
<dbReference type="InterPro" id="IPR013148">
    <property type="entry name" value="Glyco_hydro_32_N"/>
</dbReference>
<protein>
    <submittedName>
        <fullName evidence="5">Putative glycoside hydrolase, family 32</fullName>
    </submittedName>
</protein>
<comment type="similarity">
    <text evidence="1">Belongs to the glycosyl hydrolase 32 family.</text>
</comment>
<dbReference type="InParanoid" id="A0A251V9V7"/>
<reference evidence="6" key="1">
    <citation type="journal article" date="2017" name="Nature">
        <title>The sunflower genome provides insights into oil metabolism, flowering and Asterid evolution.</title>
        <authorList>
            <person name="Badouin H."/>
            <person name="Gouzy J."/>
            <person name="Grassa C.J."/>
            <person name="Murat F."/>
            <person name="Staton S.E."/>
            <person name="Cottret L."/>
            <person name="Lelandais-Briere C."/>
            <person name="Owens G.L."/>
            <person name="Carrere S."/>
            <person name="Mayjonade B."/>
            <person name="Legrand L."/>
            <person name="Gill N."/>
            <person name="Kane N.C."/>
            <person name="Bowers J.E."/>
            <person name="Hubner S."/>
            <person name="Bellec A."/>
            <person name="Berard A."/>
            <person name="Berges H."/>
            <person name="Blanchet N."/>
            <person name="Boniface M.C."/>
            <person name="Brunel D."/>
            <person name="Catrice O."/>
            <person name="Chaidir N."/>
            <person name="Claudel C."/>
            <person name="Donnadieu C."/>
            <person name="Faraut T."/>
            <person name="Fievet G."/>
            <person name="Helmstetter N."/>
            <person name="King M."/>
            <person name="Knapp S.J."/>
            <person name="Lai Z."/>
            <person name="Le Paslier M.C."/>
            <person name="Lippi Y."/>
            <person name="Lorenzon L."/>
            <person name="Mandel J.R."/>
            <person name="Marage G."/>
            <person name="Marchand G."/>
            <person name="Marquand E."/>
            <person name="Bret-Mestries E."/>
            <person name="Morien E."/>
            <person name="Nambeesan S."/>
            <person name="Nguyen T."/>
            <person name="Pegot-Espagnet P."/>
            <person name="Pouilly N."/>
            <person name="Raftis F."/>
            <person name="Sallet E."/>
            <person name="Schiex T."/>
            <person name="Thomas J."/>
            <person name="Vandecasteele C."/>
            <person name="Vares D."/>
            <person name="Vear F."/>
            <person name="Vautrin S."/>
            <person name="Crespi M."/>
            <person name="Mangin B."/>
            <person name="Burke J.M."/>
            <person name="Salse J."/>
            <person name="Munos S."/>
            <person name="Vincourt P."/>
            <person name="Rieseberg L.H."/>
            <person name="Langlade N.B."/>
        </authorList>
    </citation>
    <scope>NUCLEOTIDE SEQUENCE [LARGE SCALE GENOMIC DNA]</scope>
    <source>
        <strain evidence="6">cv. SF193</strain>
    </source>
</reference>
<dbReference type="Pfam" id="PF00251">
    <property type="entry name" value="Glyco_hydro_32N"/>
    <property type="match status" value="1"/>
</dbReference>
<evidence type="ECO:0000256" key="1">
    <source>
        <dbReference type="ARBA" id="ARBA00009902"/>
    </source>
</evidence>
<evidence type="ECO:0000259" key="4">
    <source>
        <dbReference type="Pfam" id="PF00251"/>
    </source>
</evidence>
<keyword evidence="6" id="KW-1185">Reference proteome</keyword>
<proteinExistence type="inferred from homology"/>
<dbReference type="AlphaFoldDB" id="A0A251V9V7"/>
<dbReference type="GO" id="GO:0005975">
    <property type="term" value="P:carbohydrate metabolic process"/>
    <property type="evidence" value="ECO:0007669"/>
    <property type="project" value="InterPro"/>
</dbReference>
<dbReference type="Gene3D" id="2.115.10.20">
    <property type="entry name" value="Glycosyl hydrolase domain, family 43"/>
    <property type="match status" value="1"/>
</dbReference>
<feature type="domain" description="Glycosyl hydrolase family 32 N-terminal" evidence="4">
    <location>
        <begin position="234"/>
        <end position="429"/>
    </location>
</feature>
<evidence type="ECO:0000313" key="6">
    <source>
        <dbReference type="Proteomes" id="UP000215914"/>
    </source>
</evidence>
<evidence type="ECO:0000313" key="5">
    <source>
        <dbReference type="EMBL" id="OTG32003.1"/>
    </source>
</evidence>
<keyword evidence="3" id="KW-0326">Glycosidase</keyword>
<dbReference type="SUPFAM" id="SSF75005">
    <property type="entry name" value="Arabinanase/levansucrase/invertase"/>
    <property type="match status" value="1"/>
</dbReference>
<dbReference type="InterPro" id="IPR001362">
    <property type="entry name" value="Glyco_hydro_32"/>
</dbReference>
<dbReference type="SMART" id="SM00640">
    <property type="entry name" value="Glyco_32"/>
    <property type="match status" value="1"/>
</dbReference>
<dbReference type="EMBL" id="CM007892">
    <property type="protein sequence ID" value="OTG32003.1"/>
    <property type="molecule type" value="Genomic_DNA"/>
</dbReference>
<dbReference type="InterPro" id="IPR050551">
    <property type="entry name" value="Fructan_Metab_Enzymes"/>
</dbReference>